<dbReference type="Proteomes" id="UP001519332">
    <property type="component" value="Unassembled WGS sequence"/>
</dbReference>
<proteinExistence type="predicted"/>
<evidence type="ECO:0000256" key="2">
    <source>
        <dbReference type="ARBA" id="ARBA00023157"/>
    </source>
</evidence>
<evidence type="ECO:0000256" key="1">
    <source>
        <dbReference type="ARBA" id="ARBA00022729"/>
    </source>
</evidence>
<dbReference type="Gene3D" id="2.60.120.200">
    <property type="match status" value="2"/>
</dbReference>
<sequence>MKRRVSGRSVILVLALAAAFVGAGGVPAGHSPPKAAEQAEQVELTGQGTETTRVLANPNGTRTVEMHATPIRARRGDSWVPLDNSLHPQPDGRIAPADSATPVVFSSGGSSPLAVFGDRDRQLVLRWQGNLAKPTLSGDTATYPDVLPGTDLQVKATPQGFKHVLVVKTPQAARDPRLAKVTFGLEAKGLTVRADQSGVLTVTDAAGAVAFQAPPPQMWDANPERRKVTMPVTVTPGELTIVPDQALLTDPSARFPIEIDPDWSSGRNAWALVYEQHRDDHYWFGDGDNIAKVGYSGDWEPKAVTVRSYFQFDVGALAGKDIITAEFNAYQYYSASCTKTGTTLSQTTPISGSTSWNNPGSWLRGLGTYEGAWGRKDCPARSIGFNVRDAVNDPREGAVTVMLTTDEGDKYAWRKFDPATPYMVVTYNDAPVQPWSLSIHGKECTGKGDPDIATGTPVLRASVGDPNGGNVQADFEWFVRNGDILGGYRAQPQASGTEFAMTIPANIYGDGSGIAWRVRGWDGRVWGPWSIWCGATVDLTKPDKPPTVTSALYPENGEGGAPGKAGAFVFGANGVPDVAAFKYRLSGQSEQTVTAVNGTATASVTPPTSDPYTLEVTSVDRAGNRALQENTKKYQFRVGLPTPPVGHWPLDGYHTVTAAPDAMNRNNATVNAIGPALWTKGRINDALKLDGSSGYASTAGPVVDTSSSFTVSAWVKLDRAADLWYSALTQQGTKVPGFALQYAGNTRSWSFSMLTEDKIDPGIEQAYDTQPPVVGQWTHLTGVYNASDRQMSLYVNGRLAGTAARHGNWNATGGLQIGRGMWNGNIGDYWPGAIDDVRVYDRALPDFGGAGPSEVDKAAIQPANQEAVFAFDEKAGTTSLDVSGNYRESTLVNGPTWAPGKVGAGSIHFDGQNDYVSTTAPAVRTDNSYTVSAWARPDLLRPGTLVSQDGANGASAFYLQYRGDNNSWDFMISNSDTAKPTVVIAKDTGPPQTGWSHLTGVYDASVPEIRLYVNSAMVARSPVPAGVNWSAPGPLQIGRSKWDNQLVDFWNGWIDEVQVYTGVRTDDEIRKDFLNPPATRVNLDSLGRYVNHDGDHFFTNGPAPAGYRLEGSLGWLAPAGAPGTRLLYSCMFGTDEFTSVMPDCEGQRRIATLGSVYVEAPPGGPSHALYRCVVKGNGDHFISVMSDCEGHTNEGKLGYALPYKMLYRTVRREGRADNSSETGLAPPGYVRDRALGGLATSQLPGTRALMQCLFNGERFTSTAADCEGQTVVDRIGWIWDQQPSGLDTVRLYRCSVPDGEHFDSTDPDCEGQETNGPLGYVLKGITA</sequence>
<feature type="domain" description="LamG-like jellyroll fold" evidence="4">
    <location>
        <begin position="707"/>
        <end position="847"/>
    </location>
</feature>
<keyword evidence="2" id="KW-1015">Disulfide bond</keyword>
<dbReference type="InterPro" id="IPR013320">
    <property type="entry name" value="ConA-like_dom_sf"/>
</dbReference>
<evidence type="ECO:0000313" key="5">
    <source>
        <dbReference type="EMBL" id="MBP2327185.1"/>
    </source>
</evidence>
<dbReference type="InterPro" id="IPR006558">
    <property type="entry name" value="LamG-like"/>
</dbReference>
<protein>
    <recommendedName>
        <fullName evidence="4">LamG-like jellyroll fold domain-containing protein</fullName>
    </recommendedName>
</protein>
<accession>A0ABS4TT79</accession>
<dbReference type="EMBL" id="JAGINW010000001">
    <property type="protein sequence ID" value="MBP2327185.1"/>
    <property type="molecule type" value="Genomic_DNA"/>
</dbReference>
<evidence type="ECO:0000313" key="6">
    <source>
        <dbReference type="Proteomes" id="UP001519332"/>
    </source>
</evidence>
<keyword evidence="1 3" id="KW-0732">Signal</keyword>
<keyword evidence="6" id="KW-1185">Reference proteome</keyword>
<dbReference type="SUPFAM" id="SSF49899">
    <property type="entry name" value="Concanavalin A-like lectins/glucanases"/>
    <property type="match status" value="2"/>
</dbReference>
<dbReference type="InterPro" id="IPR042837">
    <property type="entry name" value="PTX3"/>
</dbReference>
<feature type="chain" id="PRO_5045756990" description="LamG-like jellyroll fold domain-containing protein" evidence="3">
    <location>
        <begin position="24"/>
        <end position="1327"/>
    </location>
</feature>
<name>A0ABS4TT79_9PSEU</name>
<feature type="domain" description="LamG-like jellyroll fold" evidence="4">
    <location>
        <begin position="927"/>
        <end position="1067"/>
    </location>
</feature>
<dbReference type="SMART" id="SM00560">
    <property type="entry name" value="LamGL"/>
    <property type="match status" value="2"/>
</dbReference>
<dbReference type="Pfam" id="PF13385">
    <property type="entry name" value="Laminin_G_3"/>
    <property type="match status" value="2"/>
</dbReference>
<dbReference type="RefSeq" id="WP_209644162.1">
    <property type="nucleotide sequence ID" value="NZ_JAGINW010000001.1"/>
</dbReference>
<evidence type="ECO:0000259" key="4">
    <source>
        <dbReference type="SMART" id="SM00560"/>
    </source>
</evidence>
<comment type="caution">
    <text evidence="5">The sequence shown here is derived from an EMBL/GenBank/DDBJ whole genome shotgun (WGS) entry which is preliminary data.</text>
</comment>
<organism evidence="5 6">
    <name type="scientific">Kibdelosporangium banguiense</name>
    <dbReference type="NCBI Taxonomy" id="1365924"/>
    <lineage>
        <taxon>Bacteria</taxon>
        <taxon>Bacillati</taxon>
        <taxon>Actinomycetota</taxon>
        <taxon>Actinomycetes</taxon>
        <taxon>Pseudonocardiales</taxon>
        <taxon>Pseudonocardiaceae</taxon>
        <taxon>Kibdelosporangium</taxon>
    </lineage>
</organism>
<reference evidence="5 6" key="1">
    <citation type="submission" date="2021-03" db="EMBL/GenBank/DDBJ databases">
        <title>Sequencing the genomes of 1000 actinobacteria strains.</title>
        <authorList>
            <person name="Klenk H.-P."/>
        </authorList>
    </citation>
    <scope>NUCLEOTIDE SEQUENCE [LARGE SCALE GENOMIC DNA]</scope>
    <source>
        <strain evidence="5 6">DSM 46670</strain>
    </source>
</reference>
<dbReference type="PANTHER" id="PTHR46943">
    <property type="entry name" value="PENTRAXIN-RELATED PROTEIN PTX3"/>
    <property type="match status" value="1"/>
</dbReference>
<gene>
    <name evidence="5" type="ORF">JOF56_007570</name>
</gene>
<dbReference type="PANTHER" id="PTHR46943:SF1">
    <property type="entry name" value="PENTRAXIN-RELATED PROTEIN PTX3"/>
    <property type="match status" value="1"/>
</dbReference>
<feature type="signal peptide" evidence="3">
    <location>
        <begin position="1"/>
        <end position="23"/>
    </location>
</feature>
<evidence type="ECO:0000256" key="3">
    <source>
        <dbReference type="SAM" id="SignalP"/>
    </source>
</evidence>